<dbReference type="OrthoDB" id="1885092at2759"/>
<accession>A0A2U1LLC9</accession>
<gene>
    <name evidence="2" type="ORF">CTI12_AA478040</name>
</gene>
<feature type="signal peptide" evidence="1">
    <location>
        <begin position="1"/>
        <end position="25"/>
    </location>
</feature>
<evidence type="ECO:0000256" key="1">
    <source>
        <dbReference type="SAM" id="SignalP"/>
    </source>
</evidence>
<protein>
    <submittedName>
        <fullName evidence="2">NHL domain-containing protein</fullName>
    </submittedName>
</protein>
<dbReference type="InterPro" id="IPR053224">
    <property type="entry name" value="Sensory_adhesion_molecule"/>
</dbReference>
<dbReference type="PANTHER" id="PTHR31460">
    <property type="match status" value="1"/>
</dbReference>
<feature type="chain" id="PRO_5015606448" evidence="1">
    <location>
        <begin position="26"/>
        <end position="675"/>
    </location>
</feature>
<dbReference type="SUPFAM" id="SSF63829">
    <property type="entry name" value="Calcium-dependent phosphotriesterase"/>
    <property type="match status" value="2"/>
</dbReference>
<keyword evidence="1" id="KW-0732">Signal</keyword>
<dbReference type="GO" id="GO:0005783">
    <property type="term" value="C:endoplasmic reticulum"/>
    <property type="evidence" value="ECO:0007669"/>
    <property type="project" value="TreeGrafter"/>
</dbReference>
<proteinExistence type="predicted"/>
<dbReference type="Gene3D" id="2.120.10.30">
    <property type="entry name" value="TolB, C-terminal domain"/>
    <property type="match status" value="2"/>
</dbReference>
<dbReference type="InterPro" id="IPR011042">
    <property type="entry name" value="6-blade_b-propeller_TolB-like"/>
</dbReference>
<sequence length="675" mass="73947">MSFTITNYLLILTTIFTLIQSPISGSPHVIEFKSPNLYPESITYDRSAQHFVVGSLRHPTLLSVSDAGITKTIVSDQSLPANSSFLGVTIDNIHKRLLAVVFQHSDPSNCGLAAYDLRTPHDRIFLTTLFDAKSSTSAAGANDVAVDFLGNAYVTNSASNLIWKVDIEGKASVLSESKAFTRTPVPDSPYSSCGLNGIIYCSKGYLIVSQSNTGNLYKVDHEDGTGRRISLNKELTFPDGVALRSDGVLLVVSQDKLYYIKSDNSWSDGVIYDETALDSYSFPTSVTVGDEDRAYVLYGHVKEGILGNSQRERFTILELYLRISRIMSFTITNYLLILTTIFTLIQSPISGSPHVIEFKSPNLYPESITYDRSAQHFVVGSLRHPTLLSVSDAGITKTIVSDQSLPANSSFLGVTIDNIHKRLLAVVFQHSDPSNCGLAAYDLRTPHDRIFLTTLFDAKSSTSAAGANDVAVDFLGNAYVTNSASNLIWKVDIEGKASVLSESKAFTRTPVPDSPYSSCGLNGIIYCSKGYLIVSQSNTGNLYKVDHEDGTGRRISLNKELTFPDGVALRSDGVLLVVSQDKLYYIKSDNSWSDGVVYDETALDSYSFPTSVTVGDEDRAYVLYGHVKEGILGNSQRERFTILEEITLESGRCGSIAVIIWLQKSFVMNRIVCAR</sequence>
<dbReference type="PANTHER" id="PTHR31460:SF3">
    <property type="entry name" value="MESOCENTIN"/>
    <property type="match status" value="1"/>
</dbReference>
<keyword evidence="3" id="KW-1185">Reference proteome</keyword>
<comment type="caution">
    <text evidence="2">The sequence shown here is derived from an EMBL/GenBank/DDBJ whole genome shotgun (WGS) entry which is preliminary data.</text>
</comment>
<organism evidence="2 3">
    <name type="scientific">Artemisia annua</name>
    <name type="common">Sweet wormwood</name>
    <dbReference type="NCBI Taxonomy" id="35608"/>
    <lineage>
        <taxon>Eukaryota</taxon>
        <taxon>Viridiplantae</taxon>
        <taxon>Streptophyta</taxon>
        <taxon>Embryophyta</taxon>
        <taxon>Tracheophyta</taxon>
        <taxon>Spermatophyta</taxon>
        <taxon>Magnoliopsida</taxon>
        <taxon>eudicotyledons</taxon>
        <taxon>Gunneridae</taxon>
        <taxon>Pentapetalae</taxon>
        <taxon>asterids</taxon>
        <taxon>campanulids</taxon>
        <taxon>Asterales</taxon>
        <taxon>Asteraceae</taxon>
        <taxon>Asteroideae</taxon>
        <taxon>Anthemideae</taxon>
        <taxon>Artemisiinae</taxon>
        <taxon>Artemisia</taxon>
    </lineage>
</organism>
<evidence type="ECO:0000313" key="2">
    <source>
        <dbReference type="EMBL" id="PWA49813.1"/>
    </source>
</evidence>
<dbReference type="EMBL" id="PKPP01008770">
    <property type="protein sequence ID" value="PWA49813.1"/>
    <property type="molecule type" value="Genomic_DNA"/>
</dbReference>
<reference evidence="2 3" key="1">
    <citation type="journal article" date="2018" name="Mol. Plant">
        <title>The genome of Artemisia annua provides insight into the evolution of Asteraceae family and artemisinin biosynthesis.</title>
        <authorList>
            <person name="Shen Q."/>
            <person name="Zhang L."/>
            <person name="Liao Z."/>
            <person name="Wang S."/>
            <person name="Yan T."/>
            <person name="Shi P."/>
            <person name="Liu M."/>
            <person name="Fu X."/>
            <person name="Pan Q."/>
            <person name="Wang Y."/>
            <person name="Lv Z."/>
            <person name="Lu X."/>
            <person name="Zhang F."/>
            <person name="Jiang W."/>
            <person name="Ma Y."/>
            <person name="Chen M."/>
            <person name="Hao X."/>
            <person name="Li L."/>
            <person name="Tang Y."/>
            <person name="Lv G."/>
            <person name="Zhou Y."/>
            <person name="Sun X."/>
            <person name="Brodelius P.E."/>
            <person name="Rose J.K.C."/>
            <person name="Tang K."/>
        </authorList>
    </citation>
    <scope>NUCLEOTIDE SEQUENCE [LARGE SCALE GENOMIC DNA]</scope>
    <source>
        <strain evidence="3">cv. Huhao1</strain>
        <tissue evidence="2">Leaf</tissue>
    </source>
</reference>
<dbReference type="AlphaFoldDB" id="A0A2U1LLC9"/>
<dbReference type="Proteomes" id="UP000245207">
    <property type="component" value="Unassembled WGS sequence"/>
</dbReference>
<name>A0A2U1LLC9_ARTAN</name>
<evidence type="ECO:0000313" key="3">
    <source>
        <dbReference type="Proteomes" id="UP000245207"/>
    </source>
</evidence>